<feature type="signal peptide" evidence="1">
    <location>
        <begin position="1"/>
        <end position="25"/>
    </location>
</feature>
<dbReference type="Proteomes" id="UP001217417">
    <property type="component" value="Unassembled WGS sequence"/>
</dbReference>
<dbReference type="EMBL" id="JARPMG010000001">
    <property type="protein sequence ID" value="KAJ8103658.1"/>
    <property type="molecule type" value="Genomic_DNA"/>
</dbReference>
<dbReference type="GeneID" id="80879993"/>
<comment type="caution">
    <text evidence="2">The sequence shown here is derived from an EMBL/GenBank/DDBJ whole genome shotgun (WGS) entry which is preliminary data.</text>
</comment>
<feature type="chain" id="PRO_5042289231" evidence="1">
    <location>
        <begin position="26"/>
        <end position="134"/>
    </location>
</feature>
<organism evidence="2 3">
    <name type="scientific">Lipomyces tetrasporus</name>
    <dbReference type="NCBI Taxonomy" id="54092"/>
    <lineage>
        <taxon>Eukaryota</taxon>
        <taxon>Fungi</taxon>
        <taxon>Dikarya</taxon>
        <taxon>Ascomycota</taxon>
        <taxon>Saccharomycotina</taxon>
        <taxon>Lipomycetes</taxon>
        <taxon>Lipomycetales</taxon>
        <taxon>Lipomycetaceae</taxon>
        <taxon>Lipomyces</taxon>
    </lineage>
</organism>
<evidence type="ECO:0000313" key="2">
    <source>
        <dbReference type="EMBL" id="KAJ8103658.1"/>
    </source>
</evidence>
<accession>A0AAD7VVN1</accession>
<keyword evidence="1" id="KW-0732">Signal</keyword>
<reference evidence="2" key="1">
    <citation type="submission" date="2023-03" db="EMBL/GenBank/DDBJ databases">
        <title>Near-Complete genome sequence of Lipomyces tetrasporous NRRL Y-64009, an oleaginous yeast capable of growing on lignocellulosic hydrolysates.</title>
        <authorList>
            <consortium name="Lawrence Berkeley National Laboratory"/>
            <person name="Jagtap S.S."/>
            <person name="Liu J.-J."/>
            <person name="Walukiewicz H.E."/>
            <person name="Pangilinan J."/>
            <person name="Lipzen A."/>
            <person name="Ahrendt S."/>
            <person name="Koriabine M."/>
            <person name="Cobaugh K."/>
            <person name="Salamov A."/>
            <person name="Yoshinaga Y."/>
            <person name="Ng V."/>
            <person name="Daum C."/>
            <person name="Grigoriev I.V."/>
            <person name="Slininger P.J."/>
            <person name="Dien B.S."/>
            <person name="Jin Y.-S."/>
            <person name="Rao C.V."/>
        </authorList>
    </citation>
    <scope>NUCLEOTIDE SEQUENCE</scope>
    <source>
        <strain evidence="2">NRRL Y-64009</strain>
    </source>
</reference>
<name>A0AAD7VVN1_9ASCO</name>
<dbReference type="AlphaFoldDB" id="A0AAD7VVN1"/>
<protein>
    <submittedName>
        <fullName evidence="2">Uncharacterized protein</fullName>
    </submittedName>
</protein>
<keyword evidence="3" id="KW-1185">Reference proteome</keyword>
<dbReference type="RefSeq" id="XP_056047108.1">
    <property type="nucleotide sequence ID" value="XM_056184827.1"/>
</dbReference>
<proteinExistence type="predicted"/>
<evidence type="ECO:0000313" key="3">
    <source>
        <dbReference type="Proteomes" id="UP001217417"/>
    </source>
</evidence>
<evidence type="ECO:0000256" key="1">
    <source>
        <dbReference type="SAM" id="SignalP"/>
    </source>
</evidence>
<sequence>MNFSLCLVAFFSCFCILALRTGAVAVDHCHTCGGVPTPTTSVLDVIEHITTMTVPIEPLHTEFHYAEYLYINDFQLLKWSAFPPNSTYAGACYSGNIALLSDGSEKSIGFGTPDGENYNSNYRYLNLSSMVSSK</sequence>
<gene>
    <name evidence="2" type="ORF">POJ06DRAFT_191059</name>
</gene>